<organism evidence="1 2">
    <name type="scientific">Roseateles asaccharophilus</name>
    <dbReference type="NCBI Taxonomy" id="582607"/>
    <lineage>
        <taxon>Bacteria</taxon>
        <taxon>Pseudomonadati</taxon>
        <taxon>Pseudomonadota</taxon>
        <taxon>Betaproteobacteria</taxon>
        <taxon>Burkholderiales</taxon>
        <taxon>Sphaerotilaceae</taxon>
        <taxon>Roseateles</taxon>
    </lineage>
</organism>
<comment type="caution">
    <text evidence="1">The sequence shown here is derived from an EMBL/GenBank/DDBJ whole genome shotgun (WGS) entry which is preliminary data.</text>
</comment>
<dbReference type="Gene3D" id="3.40.109.10">
    <property type="entry name" value="NADH Oxidase"/>
    <property type="match status" value="2"/>
</dbReference>
<proteinExistence type="predicted"/>
<keyword evidence="2" id="KW-1185">Reference proteome</keyword>
<dbReference type="EMBL" id="SNXE01000006">
    <property type="protein sequence ID" value="TDP07752.1"/>
    <property type="molecule type" value="Genomic_DNA"/>
</dbReference>
<dbReference type="GO" id="GO:0016491">
    <property type="term" value="F:oxidoreductase activity"/>
    <property type="evidence" value="ECO:0007669"/>
    <property type="project" value="InterPro"/>
</dbReference>
<evidence type="ECO:0000313" key="2">
    <source>
        <dbReference type="Proteomes" id="UP000295357"/>
    </source>
</evidence>
<name>A0A4R6MZD3_9BURK</name>
<dbReference type="SUPFAM" id="SSF55469">
    <property type="entry name" value="FMN-dependent nitroreductase-like"/>
    <property type="match status" value="1"/>
</dbReference>
<accession>A0A4R6MZD3</accession>
<dbReference type="RefSeq" id="WP_133604045.1">
    <property type="nucleotide sequence ID" value="NZ_JAUFPJ010000007.1"/>
</dbReference>
<dbReference type="AlphaFoldDB" id="A0A4R6MZD3"/>
<sequence>MNDSSVLHKILDRARWAPSGDNTQPWRFQILAPDHAVAHCFDTRDHCVYDLDGHPSQIAMGALIETAAIAASAHGLALHAQRRHDQPVERPVFDLRFTAQNELRPDPLEAEIERRSVQRRPFSTQALREDEKDILSRSLPAGYSLHWLESPAQRRAVAGLLFRSAKLRLTTPEAYAVHRDIIDWKKQFSDDKVPDQALGVDAATTRLMQWILGSWSRVQFFNRFMAGTWMPRIQMDLLPALRCAGHYALLAESPPKTVDDYVAAGRAVQRLWLQLSALKLQMQPEVTPLVFARYASNGMAFSQQRGSSQAARAVRDELISLLGPDLEARTVFFGRVGHSPLARSRSLRLPLERLLQPR</sequence>
<gene>
    <name evidence="1" type="ORF">DFR39_10612</name>
</gene>
<protein>
    <submittedName>
        <fullName evidence="1">Nitroreductase family protein</fullName>
    </submittedName>
</protein>
<evidence type="ECO:0000313" key="1">
    <source>
        <dbReference type="EMBL" id="TDP07752.1"/>
    </source>
</evidence>
<reference evidence="1 2" key="1">
    <citation type="submission" date="2019-03" db="EMBL/GenBank/DDBJ databases">
        <title>Genomic Encyclopedia of Type Strains, Phase IV (KMG-IV): sequencing the most valuable type-strain genomes for metagenomic binning, comparative biology and taxonomic classification.</title>
        <authorList>
            <person name="Goeker M."/>
        </authorList>
    </citation>
    <scope>NUCLEOTIDE SEQUENCE [LARGE SCALE GENOMIC DNA]</scope>
    <source>
        <strain evidence="1 2">DSM 25082</strain>
    </source>
</reference>
<dbReference type="Proteomes" id="UP000295357">
    <property type="component" value="Unassembled WGS sequence"/>
</dbReference>
<dbReference type="OrthoDB" id="272552at2"/>
<dbReference type="InterPro" id="IPR000415">
    <property type="entry name" value="Nitroreductase-like"/>
</dbReference>